<proteinExistence type="inferred from homology"/>
<dbReference type="Gene3D" id="1.20.120.1560">
    <property type="match status" value="1"/>
</dbReference>
<keyword evidence="6" id="KW-1185">Reference proteome</keyword>
<dbReference type="InterPro" id="IPR008147">
    <property type="entry name" value="Gln_synt_N"/>
</dbReference>
<dbReference type="InterPro" id="IPR014746">
    <property type="entry name" value="Gln_synth/guanido_kin_cat_dom"/>
</dbReference>
<dbReference type="InterPro" id="IPR040577">
    <property type="entry name" value="Gln-synt_C"/>
</dbReference>
<dbReference type="RefSeq" id="WP_186995566.1">
    <property type="nucleotide sequence ID" value="NZ_JACOQG010000036.1"/>
</dbReference>
<dbReference type="InterPro" id="IPR022147">
    <property type="entry name" value="GSIII_N"/>
</dbReference>
<evidence type="ECO:0000313" key="5">
    <source>
        <dbReference type="EMBL" id="MBC5780957.1"/>
    </source>
</evidence>
<evidence type="ECO:0000313" key="6">
    <source>
        <dbReference type="Proteomes" id="UP000649826"/>
    </source>
</evidence>
<evidence type="ECO:0000259" key="4">
    <source>
        <dbReference type="PROSITE" id="PS51987"/>
    </source>
</evidence>
<dbReference type="PROSITE" id="PS51986">
    <property type="entry name" value="GS_BETA_GRASP"/>
    <property type="match status" value="1"/>
</dbReference>
<name>A0ABR7ILX4_9FIRM</name>
<dbReference type="Proteomes" id="UP000649826">
    <property type="component" value="Unassembled WGS sequence"/>
</dbReference>
<dbReference type="SUPFAM" id="SSF55931">
    <property type="entry name" value="Glutamine synthetase/guanido kinase"/>
    <property type="match status" value="1"/>
</dbReference>
<evidence type="ECO:0000256" key="1">
    <source>
        <dbReference type="PROSITE-ProRule" id="PRU01330"/>
    </source>
</evidence>
<dbReference type="Pfam" id="PF12437">
    <property type="entry name" value="GSIII_N"/>
    <property type="match status" value="1"/>
</dbReference>
<dbReference type="InterPro" id="IPR027303">
    <property type="entry name" value="Gln_synth_gly_rich_site"/>
</dbReference>
<dbReference type="Pfam" id="PF18318">
    <property type="entry name" value="Gln-synt_C-ter"/>
    <property type="match status" value="1"/>
</dbReference>
<dbReference type="PANTHER" id="PTHR42974">
    <property type="entry name" value="GLUTAMINE SYNTHETASE"/>
    <property type="match status" value="1"/>
</dbReference>
<comment type="caution">
    <text evidence="5">The sequence shown here is derived from an EMBL/GenBank/DDBJ whole genome shotgun (WGS) entry which is preliminary data.</text>
</comment>
<dbReference type="InterPro" id="IPR052725">
    <property type="entry name" value="GS_Type-3"/>
</dbReference>
<reference evidence="5 6" key="1">
    <citation type="submission" date="2020-08" db="EMBL/GenBank/DDBJ databases">
        <title>Genome public.</title>
        <authorList>
            <person name="Liu C."/>
            <person name="Sun Q."/>
        </authorList>
    </citation>
    <scope>NUCLEOTIDE SEQUENCE [LARGE SCALE GENOMIC DNA]</scope>
    <source>
        <strain evidence="5 6">M29</strain>
    </source>
</reference>
<comment type="similarity">
    <text evidence="1 2">Belongs to the glutamine synthetase family.</text>
</comment>
<accession>A0ABR7ILX4</accession>
<evidence type="ECO:0000259" key="3">
    <source>
        <dbReference type="PROSITE" id="PS51986"/>
    </source>
</evidence>
<organism evidence="5 6">
    <name type="scientific">Blautia difficilis</name>
    <dbReference type="NCBI Taxonomy" id="2763027"/>
    <lineage>
        <taxon>Bacteria</taxon>
        <taxon>Bacillati</taxon>
        <taxon>Bacillota</taxon>
        <taxon>Clostridia</taxon>
        <taxon>Lachnospirales</taxon>
        <taxon>Lachnospiraceae</taxon>
        <taxon>Blautia</taxon>
    </lineage>
</organism>
<dbReference type="Gene3D" id="3.30.590.10">
    <property type="entry name" value="Glutamine synthetase/guanido kinase, catalytic domain"/>
    <property type="match status" value="1"/>
</dbReference>
<dbReference type="InterPro" id="IPR008146">
    <property type="entry name" value="Gln_synth_cat_dom"/>
</dbReference>
<sequence>MAQNIPELYGSLVFNDKVMRSKLPKDMYKALKKTIENGTHLELDVANSVAVAMKEWATENGATHYTHWFQPMTNVTAEKHDSFISPTGDGQVIMDFSGKELVKGEPDASSFPSGGLRATFEARGYTAWDPTSPAFIKDGTLYIPTAFCSYSGEALDKKTPLLRSMQTLDKEAVNLLHIIGNKTIKHVNTTVGPEQEYFLVDKELYKQRKDLVFCGRTLIGAPAPKGQEMEDHYFGALKPRVAAYMHDLDVELWKLGIPAKTKHNEVAPAQHELAPVFDTTNVAVDHNQLTMEIMKKVADKHGLVCLLHEKPFDGINGSGKHNNWSMITDDGINILDPGKTPGENTQFLIFLTAVIKAVDEYADVLRISVASAGNDHRLGANEAPPAVVSVFLGDELTEVLKAIEKDEYFAGSRAVQMNIGAKVLPHFVKDNTDRNRTSPFAFTGNKFEFRMLGSEASVANPNIILNTAVAEAVHQFAEELKDVPEDKMEESIHELIKKTIIAHKRVIFNGNGYTDEWIAEAEKRGLFNLKSTPDALPQWIADKNIELFTKYGIFTKEEIESRYEIWLEAYSKIVNIESNTMVEMVQKDFLPSVFEYIDKLASTAISKKSVIADISTDAEGKLIKELSDLAGDITKGLETLKADTATALATEDPLANAKAYQSIVLSDMESLRKSVDTAETLIPDALLPYPTYDKLLFSV</sequence>
<feature type="domain" description="GS catalytic" evidence="4">
    <location>
        <begin position="157"/>
        <end position="589"/>
    </location>
</feature>
<dbReference type="PANTHER" id="PTHR42974:SF1">
    <property type="entry name" value="TYPE-3 GLUTAMINE SYNTHETASE"/>
    <property type="match status" value="1"/>
</dbReference>
<dbReference type="PROSITE" id="PS00181">
    <property type="entry name" value="GLNA_ATP"/>
    <property type="match status" value="1"/>
</dbReference>
<dbReference type="SMART" id="SM01230">
    <property type="entry name" value="Gln-synt_C"/>
    <property type="match status" value="1"/>
</dbReference>
<evidence type="ECO:0000256" key="2">
    <source>
        <dbReference type="RuleBase" id="RU000384"/>
    </source>
</evidence>
<feature type="domain" description="GS beta-grasp" evidence="3">
    <location>
        <begin position="63"/>
        <end position="152"/>
    </location>
</feature>
<dbReference type="Pfam" id="PF00120">
    <property type="entry name" value="Gln-synt_C"/>
    <property type="match status" value="1"/>
</dbReference>
<dbReference type="PROSITE" id="PS51987">
    <property type="entry name" value="GS_CATALYTIC"/>
    <property type="match status" value="1"/>
</dbReference>
<protein>
    <submittedName>
        <fullName evidence="5">Glutamine synthetase III</fullName>
    </submittedName>
</protein>
<dbReference type="EMBL" id="JACOQG010000036">
    <property type="protein sequence ID" value="MBC5780957.1"/>
    <property type="molecule type" value="Genomic_DNA"/>
</dbReference>
<gene>
    <name evidence="5" type="ORF">H8Z82_15155</name>
</gene>